<name>A0A0L9U5Y5_PHAAN</name>
<organism evidence="1 2">
    <name type="scientific">Phaseolus angularis</name>
    <name type="common">Azuki bean</name>
    <name type="synonym">Vigna angularis</name>
    <dbReference type="NCBI Taxonomy" id="3914"/>
    <lineage>
        <taxon>Eukaryota</taxon>
        <taxon>Viridiplantae</taxon>
        <taxon>Streptophyta</taxon>
        <taxon>Embryophyta</taxon>
        <taxon>Tracheophyta</taxon>
        <taxon>Spermatophyta</taxon>
        <taxon>Magnoliopsida</taxon>
        <taxon>eudicotyledons</taxon>
        <taxon>Gunneridae</taxon>
        <taxon>Pentapetalae</taxon>
        <taxon>rosids</taxon>
        <taxon>fabids</taxon>
        <taxon>Fabales</taxon>
        <taxon>Fabaceae</taxon>
        <taxon>Papilionoideae</taxon>
        <taxon>50 kb inversion clade</taxon>
        <taxon>NPAAA clade</taxon>
        <taxon>indigoferoid/millettioid clade</taxon>
        <taxon>Phaseoleae</taxon>
        <taxon>Vigna</taxon>
    </lineage>
</organism>
<dbReference type="AlphaFoldDB" id="A0A0L9U5Y5"/>
<accession>A0A0L9U5Y5</accession>
<gene>
    <name evidence="1" type="ORF">LR48_Vigan03g162500</name>
</gene>
<sequence>MDSNACKRMIHSSLVSFSNVSFSSFVECLNNHGSSLQCLESLNTTGWNRIQLMRQWFQVLEPNTRGMEPDPPRLSMLPTSPPPSLSATIAARKNTPSIICALLVNTKGTIASMDEDHSELETTPAKPNKPVHTLAGTGYNNVYPNTPSLEVLRQAGTGYAKLLEKLDPDTSPHGSCWRSWIQIRQPCIRIRLLWNSFKMLEPDTLFFELNTQPASSLLQSLLPRLVICIHSVVIINNVLAPPLTTVLLFL</sequence>
<dbReference type="Gramene" id="KOM38243">
    <property type="protein sequence ID" value="KOM38243"/>
    <property type="gene ID" value="LR48_Vigan03g162500"/>
</dbReference>
<dbReference type="Proteomes" id="UP000053144">
    <property type="component" value="Chromosome 3"/>
</dbReference>
<reference evidence="2" key="1">
    <citation type="journal article" date="2015" name="Proc. Natl. Acad. Sci. U.S.A.">
        <title>Genome sequencing of adzuki bean (Vigna angularis) provides insight into high starch and low fat accumulation and domestication.</title>
        <authorList>
            <person name="Yang K."/>
            <person name="Tian Z."/>
            <person name="Chen C."/>
            <person name="Luo L."/>
            <person name="Zhao B."/>
            <person name="Wang Z."/>
            <person name="Yu L."/>
            <person name="Li Y."/>
            <person name="Sun Y."/>
            <person name="Li W."/>
            <person name="Chen Y."/>
            <person name="Li Y."/>
            <person name="Zhang Y."/>
            <person name="Ai D."/>
            <person name="Zhao J."/>
            <person name="Shang C."/>
            <person name="Ma Y."/>
            <person name="Wu B."/>
            <person name="Wang M."/>
            <person name="Gao L."/>
            <person name="Sun D."/>
            <person name="Zhang P."/>
            <person name="Guo F."/>
            <person name="Wang W."/>
            <person name="Li Y."/>
            <person name="Wang J."/>
            <person name="Varshney R.K."/>
            <person name="Wang J."/>
            <person name="Ling H.Q."/>
            <person name="Wan P."/>
        </authorList>
    </citation>
    <scope>NUCLEOTIDE SEQUENCE</scope>
    <source>
        <strain evidence="2">cv. Jingnong 6</strain>
    </source>
</reference>
<protein>
    <submittedName>
        <fullName evidence="1">Uncharacterized protein</fullName>
    </submittedName>
</protein>
<proteinExistence type="predicted"/>
<evidence type="ECO:0000313" key="2">
    <source>
        <dbReference type="Proteomes" id="UP000053144"/>
    </source>
</evidence>
<evidence type="ECO:0000313" key="1">
    <source>
        <dbReference type="EMBL" id="KOM38243.1"/>
    </source>
</evidence>
<dbReference type="EMBL" id="CM003373">
    <property type="protein sequence ID" value="KOM38243.1"/>
    <property type="molecule type" value="Genomic_DNA"/>
</dbReference>